<evidence type="ECO:0000313" key="1">
    <source>
        <dbReference type="EMBL" id="CAG8666869.1"/>
    </source>
</evidence>
<sequence>VYKFKKQNKLQNYQLYGEANSALMEILSEQRIKFREIIKEYSLENIFNADETGLFFWMALHQTLLSQPQSGWKKVFIVHYNSNESNENNDEYNDSNEDVSESDEELNSEEEELESENSDNKDSHASSSKNSTRRGHGHPRLSASNINKQSRAHPYRLPEPSETPLTNIRLEFLPPHTTAHLQPMDAA</sequence>
<reference evidence="1" key="1">
    <citation type="submission" date="2021-06" db="EMBL/GenBank/DDBJ databases">
        <authorList>
            <person name="Kallberg Y."/>
            <person name="Tangrot J."/>
            <person name="Rosling A."/>
        </authorList>
    </citation>
    <scope>NUCLEOTIDE SEQUENCE</scope>
    <source>
        <strain evidence="1">MA461A</strain>
    </source>
</reference>
<proteinExistence type="predicted"/>
<gene>
    <name evidence="1" type="ORF">RPERSI_LOCUS8508</name>
</gene>
<organism evidence="1 2">
    <name type="scientific">Racocetra persica</name>
    <dbReference type="NCBI Taxonomy" id="160502"/>
    <lineage>
        <taxon>Eukaryota</taxon>
        <taxon>Fungi</taxon>
        <taxon>Fungi incertae sedis</taxon>
        <taxon>Mucoromycota</taxon>
        <taxon>Glomeromycotina</taxon>
        <taxon>Glomeromycetes</taxon>
        <taxon>Diversisporales</taxon>
        <taxon>Gigasporaceae</taxon>
        <taxon>Racocetra</taxon>
    </lineage>
</organism>
<feature type="non-terminal residue" evidence="1">
    <location>
        <position position="1"/>
    </location>
</feature>
<keyword evidence="2" id="KW-1185">Reference proteome</keyword>
<comment type="caution">
    <text evidence="1">The sequence shown here is derived from an EMBL/GenBank/DDBJ whole genome shotgun (WGS) entry which is preliminary data.</text>
</comment>
<evidence type="ECO:0000313" key="2">
    <source>
        <dbReference type="Proteomes" id="UP000789920"/>
    </source>
</evidence>
<protein>
    <submittedName>
        <fullName evidence="1">1510_t:CDS:1</fullName>
    </submittedName>
</protein>
<accession>A0ACA9NTK4</accession>
<dbReference type="Proteomes" id="UP000789920">
    <property type="component" value="Unassembled WGS sequence"/>
</dbReference>
<dbReference type="EMBL" id="CAJVQC010015424">
    <property type="protein sequence ID" value="CAG8666869.1"/>
    <property type="molecule type" value="Genomic_DNA"/>
</dbReference>
<name>A0ACA9NTK4_9GLOM</name>